<accession>A0A7S3FXQ9</accession>
<name>A0A7S3FXQ9_9SPIT</name>
<sequence length="106" mass="12390">MLGYLFTTLRLSLGDYDFSASNYLTVEENHLYWILWFLVLVITNIIFLNFIIAEASASYESVKSRLDAMIYKEKASLIAEAEDMYLTSLKSEKNFPKYIIIREIQN</sequence>
<evidence type="ECO:0000256" key="1">
    <source>
        <dbReference type="SAM" id="Phobius"/>
    </source>
</evidence>
<organism evidence="2">
    <name type="scientific">Strombidium rassoulzadegani</name>
    <dbReference type="NCBI Taxonomy" id="1082188"/>
    <lineage>
        <taxon>Eukaryota</taxon>
        <taxon>Sar</taxon>
        <taxon>Alveolata</taxon>
        <taxon>Ciliophora</taxon>
        <taxon>Intramacronucleata</taxon>
        <taxon>Spirotrichea</taxon>
        <taxon>Oligotrichia</taxon>
        <taxon>Strombidiidae</taxon>
        <taxon>Strombidium</taxon>
    </lineage>
</organism>
<evidence type="ECO:0008006" key="3">
    <source>
        <dbReference type="Google" id="ProtNLM"/>
    </source>
</evidence>
<protein>
    <recommendedName>
        <fullName evidence="3">Ion transport domain-containing protein</fullName>
    </recommendedName>
</protein>
<feature type="transmembrane region" description="Helical" evidence="1">
    <location>
        <begin position="30"/>
        <end position="53"/>
    </location>
</feature>
<keyword evidence="1" id="KW-1133">Transmembrane helix</keyword>
<keyword evidence="1" id="KW-0812">Transmembrane</keyword>
<keyword evidence="1" id="KW-0472">Membrane</keyword>
<gene>
    <name evidence="2" type="ORF">SRAS04492_LOCUS8547</name>
</gene>
<proteinExistence type="predicted"/>
<evidence type="ECO:0000313" key="2">
    <source>
        <dbReference type="EMBL" id="CAE0236739.1"/>
    </source>
</evidence>
<reference evidence="2" key="1">
    <citation type="submission" date="2021-01" db="EMBL/GenBank/DDBJ databases">
        <authorList>
            <person name="Corre E."/>
            <person name="Pelletier E."/>
            <person name="Niang G."/>
            <person name="Scheremetjew M."/>
            <person name="Finn R."/>
            <person name="Kale V."/>
            <person name="Holt S."/>
            <person name="Cochrane G."/>
            <person name="Meng A."/>
            <person name="Brown T."/>
            <person name="Cohen L."/>
        </authorList>
    </citation>
    <scope>NUCLEOTIDE SEQUENCE</scope>
    <source>
        <strain evidence="2">Ras09</strain>
    </source>
</reference>
<dbReference type="EMBL" id="HBIA01017248">
    <property type="protein sequence ID" value="CAE0236739.1"/>
    <property type="molecule type" value="Transcribed_RNA"/>
</dbReference>
<dbReference type="AlphaFoldDB" id="A0A7S3FXQ9"/>